<accession>A0ABR3L4B0</accession>
<protein>
    <submittedName>
        <fullName evidence="1">Glutamyl-tRNA reductase</fullName>
    </submittedName>
</protein>
<proteinExistence type="predicted"/>
<evidence type="ECO:0000313" key="1">
    <source>
        <dbReference type="EMBL" id="KAL1246363.1"/>
    </source>
</evidence>
<reference evidence="1 2" key="1">
    <citation type="submission" date="2024-07" db="EMBL/GenBank/DDBJ databases">
        <title>Enhanced genomic and transcriptomic resources for Trichinella pseudospiralis and T. spiralis underpin the discovery of pronounced molecular differences between stages and species.</title>
        <authorList>
            <person name="Pasi K.K."/>
            <person name="La Rosa G."/>
            <person name="Gomez-Morales M.A."/>
            <person name="Tosini F."/>
            <person name="Sumanam S."/>
            <person name="Young N.D."/>
            <person name="Chang B.C."/>
            <person name="Robin G.B."/>
        </authorList>
    </citation>
    <scope>NUCLEOTIDE SEQUENCE [LARGE SCALE GENOMIC DNA]</scope>
    <source>
        <strain evidence="1">ISS534</strain>
    </source>
</reference>
<dbReference type="Proteomes" id="UP001558632">
    <property type="component" value="Unassembled WGS sequence"/>
</dbReference>
<gene>
    <name evidence="1" type="ORF">TSPI_03432</name>
</gene>
<comment type="caution">
    <text evidence="1">The sequence shown here is derived from an EMBL/GenBank/DDBJ whole genome shotgun (WGS) entry which is preliminary data.</text>
</comment>
<keyword evidence="2" id="KW-1185">Reference proteome</keyword>
<name>A0ABR3L4B0_TRISP</name>
<organism evidence="1 2">
    <name type="scientific">Trichinella spiralis</name>
    <name type="common">Trichina worm</name>
    <dbReference type="NCBI Taxonomy" id="6334"/>
    <lineage>
        <taxon>Eukaryota</taxon>
        <taxon>Metazoa</taxon>
        <taxon>Ecdysozoa</taxon>
        <taxon>Nematoda</taxon>
        <taxon>Enoplea</taxon>
        <taxon>Dorylaimia</taxon>
        <taxon>Trichinellida</taxon>
        <taxon>Trichinellidae</taxon>
        <taxon>Trichinella</taxon>
    </lineage>
</organism>
<evidence type="ECO:0000313" key="2">
    <source>
        <dbReference type="Proteomes" id="UP001558632"/>
    </source>
</evidence>
<sequence length="100" mass="11687">MQSFQFAVLFFYFKTNQPTNVYIRSPSRQLAGWLARQTDRQPRPWLKRKVIASSSSSNREAEKTQSCHRRQLQTLIMRCCCCCTRGVGARKDHFRADGKL</sequence>
<dbReference type="EMBL" id="JBEUSY010000010">
    <property type="protein sequence ID" value="KAL1246363.1"/>
    <property type="molecule type" value="Genomic_DNA"/>
</dbReference>